<name>A0A7X2C6D1_9PSED</name>
<dbReference type="Proteomes" id="UP000489190">
    <property type="component" value="Unassembled WGS sequence"/>
</dbReference>
<proteinExistence type="predicted"/>
<sequence>MNSIFTGQASNSQTIDSLTVIATIENIRWAGTGTSIYISLGPTLQLQRFCETASAGETIALSIDLNKMFGRKNITLLEIQGISFHQVGRETSFGADFLNGLTLGVAGTINSNEDDWALESVTLIANDIYSNTTFKHINKWLHAPSSHLDTVWSGQVLYTNWINSDKKPIDLNSQTYPVRWMPYIGDIMRWRSYDPSKIPGVGQLIGKLIGHQLSSGQSEKLESNTTTSSYTWVYTPEGSLIYRRWDKTNHAAYIRHSQLGSGRPVICAGEFKVIDHQLQSVISMVNDASGHYKPDGGACLRYVAEKFEALGISTEHTEWKWRDSAS</sequence>
<protein>
    <submittedName>
        <fullName evidence="1">Uncharacterized protein</fullName>
    </submittedName>
</protein>
<evidence type="ECO:0000313" key="2">
    <source>
        <dbReference type="Proteomes" id="UP000489190"/>
    </source>
</evidence>
<evidence type="ECO:0000313" key="1">
    <source>
        <dbReference type="EMBL" id="MQT92781.1"/>
    </source>
</evidence>
<dbReference type="RefSeq" id="WP_153330972.1">
    <property type="nucleotide sequence ID" value="NZ_WIWI01000151.1"/>
</dbReference>
<gene>
    <name evidence="1" type="ORF">GHO39_27245</name>
</gene>
<comment type="caution">
    <text evidence="1">The sequence shown here is derived from an EMBL/GenBank/DDBJ whole genome shotgun (WGS) entry which is preliminary data.</text>
</comment>
<dbReference type="EMBL" id="WIWI01000151">
    <property type="protein sequence ID" value="MQT92781.1"/>
    <property type="molecule type" value="Genomic_DNA"/>
</dbReference>
<reference evidence="1 2" key="1">
    <citation type="submission" date="2019-10" db="EMBL/GenBank/DDBJ databases">
        <title>Evaluation of single-gene subtyping targets for Pseudomonas.</title>
        <authorList>
            <person name="Reichler S.J."/>
            <person name="Orsi R.H."/>
            <person name="Wiedmann M."/>
            <person name="Martin N.H."/>
            <person name="Murphy S.I."/>
        </authorList>
    </citation>
    <scope>NUCLEOTIDE SEQUENCE [LARGE SCALE GENOMIC DNA]</scope>
    <source>
        <strain evidence="1 2">FSL R10-3254</strain>
    </source>
</reference>
<accession>A0A7X2C6D1</accession>
<organism evidence="1 2">
    <name type="scientific">Pseudomonas helleri</name>
    <dbReference type="NCBI Taxonomy" id="1608996"/>
    <lineage>
        <taxon>Bacteria</taxon>
        <taxon>Pseudomonadati</taxon>
        <taxon>Pseudomonadota</taxon>
        <taxon>Gammaproteobacteria</taxon>
        <taxon>Pseudomonadales</taxon>
        <taxon>Pseudomonadaceae</taxon>
        <taxon>Pseudomonas</taxon>
    </lineage>
</organism>
<dbReference type="AlphaFoldDB" id="A0A7X2C6D1"/>